<dbReference type="AlphaFoldDB" id="A0A382MHP7"/>
<sequence>MKFIYILLLILPTVISANQDSSLTEGYFVAAS</sequence>
<organism evidence="1">
    <name type="scientific">marine metagenome</name>
    <dbReference type="NCBI Taxonomy" id="408172"/>
    <lineage>
        <taxon>unclassified sequences</taxon>
        <taxon>metagenomes</taxon>
        <taxon>ecological metagenomes</taxon>
    </lineage>
</organism>
<name>A0A382MHP7_9ZZZZ</name>
<reference evidence="1" key="1">
    <citation type="submission" date="2018-05" db="EMBL/GenBank/DDBJ databases">
        <authorList>
            <person name="Lanie J.A."/>
            <person name="Ng W.-L."/>
            <person name="Kazmierczak K.M."/>
            <person name="Andrzejewski T.M."/>
            <person name="Davidsen T.M."/>
            <person name="Wayne K.J."/>
            <person name="Tettelin H."/>
            <person name="Glass J.I."/>
            <person name="Rusch D."/>
            <person name="Podicherti R."/>
            <person name="Tsui H.-C.T."/>
            <person name="Winkler M.E."/>
        </authorList>
    </citation>
    <scope>NUCLEOTIDE SEQUENCE</scope>
</reference>
<accession>A0A382MHP7</accession>
<evidence type="ECO:0000313" key="1">
    <source>
        <dbReference type="EMBL" id="SVC48513.1"/>
    </source>
</evidence>
<proteinExistence type="predicted"/>
<gene>
    <name evidence="1" type="ORF">METZ01_LOCUS301367</name>
</gene>
<protein>
    <submittedName>
        <fullName evidence="1">Uncharacterized protein</fullName>
    </submittedName>
</protein>
<feature type="non-terminal residue" evidence="1">
    <location>
        <position position="32"/>
    </location>
</feature>
<dbReference type="EMBL" id="UINC01093804">
    <property type="protein sequence ID" value="SVC48513.1"/>
    <property type="molecule type" value="Genomic_DNA"/>
</dbReference>